<evidence type="ECO:0000313" key="2">
    <source>
        <dbReference type="Proteomes" id="UP000780690"/>
    </source>
</evidence>
<name>A0ABX0QUT4_9GAMM</name>
<keyword evidence="2" id="KW-1185">Reference proteome</keyword>
<evidence type="ECO:0000313" key="1">
    <source>
        <dbReference type="EMBL" id="NIF00797.1"/>
    </source>
</evidence>
<proteinExistence type="predicted"/>
<organism evidence="1 2">
    <name type="scientific">Candidatus Pantoea formicae</name>
    <dbReference type="NCBI Taxonomy" id="2608355"/>
    <lineage>
        <taxon>Bacteria</taxon>
        <taxon>Pseudomonadati</taxon>
        <taxon>Pseudomonadota</taxon>
        <taxon>Gammaproteobacteria</taxon>
        <taxon>Enterobacterales</taxon>
        <taxon>Erwiniaceae</taxon>
        <taxon>Pantoea</taxon>
    </lineage>
</organism>
<dbReference type="EMBL" id="VWXD01000003">
    <property type="protein sequence ID" value="NIF00797.1"/>
    <property type="molecule type" value="Genomic_DNA"/>
</dbReference>
<reference evidence="1 2" key="1">
    <citation type="journal article" date="2019" name="bioRxiv">
        <title>Bacteria contribute to plant secondary compound degradation in a generalist herbivore system.</title>
        <authorList>
            <person name="Francoeur C.B."/>
            <person name="Khadempour L."/>
            <person name="Moreira-Soto R.D."/>
            <person name="Gotting K."/>
            <person name="Book A.J."/>
            <person name="Pinto-Tomas A.A."/>
            <person name="Keefover-Ring K."/>
            <person name="Currie C.R."/>
        </authorList>
    </citation>
    <scope>NUCLEOTIDE SEQUENCE [LARGE SCALE GENOMIC DNA]</scope>
    <source>
        <strain evidence="1 2">Acro-805</strain>
    </source>
</reference>
<sequence length="270" mass="30247">MNEITSLTDQLERSTILDLRNGTNHPLSLRYSEIHSFALIQGDIKDGRVLPGLDFSNASPFYLAAKIAVDNGLERPDTFSLMHSALRKFYLNFQPMNAAKWLGINTPSNTRLSQIPPWGGVLPWRARTQLSYQQACESAAIVDNASMGRQGGVELGWQFCGPVSDEKIAIESERILVVLKKIARYGFQRNDSSDGDVRATALVNEDNKWRWLVSSGNHRAAAAAALGYDSIPIRINLVISRNDVLFWKHVVEGLFTYEEALFVFDNVFQN</sequence>
<gene>
    <name evidence="1" type="ORF">F3J38_12110</name>
</gene>
<dbReference type="RefSeq" id="WP_167138638.1">
    <property type="nucleotide sequence ID" value="NZ_VWXD01000003.1"/>
</dbReference>
<dbReference type="Proteomes" id="UP000780690">
    <property type="component" value="Unassembled WGS sequence"/>
</dbReference>
<protein>
    <submittedName>
        <fullName evidence="1">Uncharacterized protein</fullName>
    </submittedName>
</protein>
<comment type="caution">
    <text evidence="1">The sequence shown here is derived from an EMBL/GenBank/DDBJ whole genome shotgun (WGS) entry which is preliminary data.</text>
</comment>
<accession>A0ABX0QUT4</accession>